<reference evidence="3" key="1">
    <citation type="journal article" date="2019" name="Int. J. Syst. Evol. Microbiol.">
        <title>The Global Catalogue of Microorganisms (GCM) 10K type strain sequencing project: providing services to taxonomists for standard genome sequencing and annotation.</title>
        <authorList>
            <consortium name="The Broad Institute Genomics Platform"/>
            <consortium name="The Broad Institute Genome Sequencing Center for Infectious Disease"/>
            <person name="Wu L."/>
            <person name="Ma J."/>
        </authorList>
    </citation>
    <scope>NUCLEOTIDE SEQUENCE [LARGE SCALE GENOMIC DNA]</scope>
    <source>
        <strain evidence="3">CGMCC 4.7405</strain>
    </source>
</reference>
<evidence type="ECO:0000259" key="1">
    <source>
        <dbReference type="Pfam" id="PF18626"/>
    </source>
</evidence>
<dbReference type="EMBL" id="JBHRZI010000025">
    <property type="protein sequence ID" value="MFC3895627.1"/>
    <property type="molecule type" value="Genomic_DNA"/>
</dbReference>
<comment type="caution">
    <text evidence="2">The sequence shown here is derived from an EMBL/GenBank/DDBJ whole genome shotgun (WGS) entry which is preliminary data.</text>
</comment>
<evidence type="ECO:0000313" key="2">
    <source>
        <dbReference type="EMBL" id="MFC3895627.1"/>
    </source>
</evidence>
<gene>
    <name evidence="2" type="ORF">ACFOWZ_29480</name>
</gene>
<dbReference type="InterPro" id="IPR041325">
    <property type="entry name" value="Gln_deamidase_2"/>
</dbReference>
<organism evidence="2 3">
    <name type="scientific">Lentzea rhizosphaerae</name>
    <dbReference type="NCBI Taxonomy" id="2041025"/>
    <lineage>
        <taxon>Bacteria</taxon>
        <taxon>Bacillati</taxon>
        <taxon>Actinomycetota</taxon>
        <taxon>Actinomycetes</taxon>
        <taxon>Pseudonocardiales</taxon>
        <taxon>Pseudonocardiaceae</taxon>
        <taxon>Lentzea</taxon>
    </lineage>
</organism>
<keyword evidence="3" id="KW-1185">Reference proteome</keyword>
<name>A0ABV8C0W4_9PSEU</name>
<protein>
    <submittedName>
        <fullName evidence="2">Protein-glutamine glutaminase family protein</fullName>
    </submittedName>
</protein>
<evidence type="ECO:0000313" key="3">
    <source>
        <dbReference type="Proteomes" id="UP001595690"/>
    </source>
</evidence>
<feature type="domain" description="Protein glutaminase" evidence="1">
    <location>
        <begin position="172"/>
        <end position="278"/>
    </location>
</feature>
<proteinExistence type="predicted"/>
<dbReference type="Proteomes" id="UP001595690">
    <property type="component" value="Unassembled WGS sequence"/>
</dbReference>
<accession>A0ABV8C0W4</accession>
<sequence>MPRENVLVEEVSELTLVAAAETRYHAVVFAGGSSARLDLEDSRATGWLAALEQMRAAGLTAYVEVDPATGVIVEVLCPLPVVVGELRESDDGVDVELVVSHARHRLSRTNREFGELLAALRRAQENQEPVLVTETLDEHEIIDVRPDPKVRAESVETGESEVLGTPVTLAKANEVFTLVNNRTACSANPIAPGIPFTYPDDGCWGRAHEMCRLMIGAGVQPDKVWIYGGLHVVSFNKPDCTVGWFWHVAPTLTLTTGETYVVDPALFPGPVPRATWASVQGDPAATLVPTGADVFHRGSDGALTFDPTYSKTNAVLARWRTELQLRAAGASGPPPYANCLALPPRTQWFGTIAGNTSHRWFTFGWPANWHVVWTIMPTLICPGTPTLSWSVAVERASATTQVTYWFTVTNSSPHTVRFEGRYDVLST</sequence>
<dbReference type="Gene3D" id="3.10.620.30">
    <property type="match status" value="1"/>
</dbReference>
<dbReference type="RefSeq" id="WP_382377154.1">
    <property type="nucleotide sequence ID" value="NZ_JBHRZI010000025.1"/>
</dbReference>
<dbReference type="Pfam" id="PF18626">
    <property type="entry name" value="Gln_deamidase_2"/>
    <property type="match status" value="1"/>
</dbReference>